<dbReference type="Proteomes" id="UP000006329">
    <property type="component" value="Unassembled WGS sequence"/>
</dbReference>
<gene>
    <name evidence="1" type="ORF">LEP1GSC179_2828</name>
</gene>
<dbReference type="AlphaFoldDB" id="A0A0E2BEL6"/>
<dbReference type="EMBL" id="AHON02000043">
    <property type="protein sequence ID" value="EKO33803.1"/>
    <property type="molecule type" value="Genomic_DNA"/>
</dbReference>
<proteinExistence type="predicted"/>
<comment type="caution">
    <text evidence="1">The sequence shown here is derived from an EMBL/GenBank/DDBJ whole genome shotgun (WGS) entry which is preliminary data.</text>
</comment>
<accession>A0A0E2BEL6</accession>
<evidence type="ECO:0000313" key="1">
    <source>
        <dbReference type="EMBL" id="EKO33803.1"/>
    </source>
</evidence>
<organism evidence="1 2">
    <name type="scientific">Leptospira santarosai str. MOR084</name>
    <dbReference type="NCBI Taxonomy" id="1049984"/>
    <lineage>
        <taxon>Bacteria</taxon>
        <taxon>Pseudomonadati</taxon>
        <taxon>Spirochaetota</taxon>
        <taxon>Spirochaetia</taxon>
        <taxon>Leptospirales</taxon>
        <taxon>Leptospiraceae</taxon>
        <taxon>Leptospira</taxon>
    </lineage>
</organism>
<evidence type="ECO:0000313" key="2">
    <source>
        <dbReference type="Proteomes" id="UP000006329"/>
    </source>
</evidence>
<keyword evidence="2" id="KW-1185">Reference proteome</keyword>
<protein>
    <submittedName>
        <fullName evidence="1">Uncharacterized protein</fullName>
    </submittedName>
</protein>
<reference evidence="1" key="1">
    <citation type="submission" date="2012-10" db="EMBL/GenBank/DDBJ databases">
        <authorList>
            <person name="Harkins D.M."/>
            <person name="Durkin A.S."/>
            <person name="Brinkac L.M."/>
            <person name="Haft D.H."/>
            <person name="Selengut J.D."/>
            <person name="Sanka R."/>
            <person name="DePew J."/>
            <person name="Purushe J."/>
            <person name="Matthias M.A."/>
            <person name="Vinetz J.M."/>
            <person name="Sutton G.G."/>
            <person name="Nierman W.C."/>
            <person name="Fouts D.E."/>
        </authorList>
    </citation>
    <scope>NUCLEOTIDE SEQUENCE [LARGE SCALE GENOMIC DNA]</scope>
    <source>
        <strain evidence="1">MOR084</strain>
    </source>
</reference>
<name>A0A0E2BEL6_9LEPT</name>
<sequence length="45" mass="5263">MAHRIIVGFRFCSDRFAKSGRGKRDKYNSFVDRVEMALDIGDRIQ</sequence>